<accession>A0A1M5L6P8</accession>
<proteinExistence type="predicted"/>
<protein>
    <recommendedName>
        <fullName evidence="3">Glutamyl-tRNA amidotransferase</fullName>
    </recommendedName>
</protein>
<evidence type="ECO:0008006" key="3">
    <source>
        <dbReference type="Google" id="ProtNLM"/>
    </source>
</evidence>
<organism evidence="1 2">
    <name type="scientific">Hydrocarboniphaga daqingensis</name>
    <dbReference type="NCBI Taxonomy" id="490188"/>
    <lineage>
        <taxon>Bacteria</taxon>
        <taxon>Pseudomonadati</taxon>
        <taxon>Pseudomonadota</taxon>
        <taxon>Gammaproteobacteria</taxon>
        <taxon>Nevskiales</taxon>
        <taxon>Nevskiaceae</taxon>
        <taxon>Hydrocarboniphaga</taxon>
    </lineage>
</organism>
<dbReference type="STRING" id="490188.SAMN04488068_0736"/>
<dbReference type="Gene3D" id="1.10.1510.10">
    <property type="entry name" value="Uncharacterised protein YqeY/AIM41 PF09424, N-terminal domain"/>
    <property type="match status" value="1"/>
</dbReference>
<dbReference type="InterPro" id="IPR019004">
    <property type="entry name" value="YqeY/Aim41"/>
</dbReference>
<dbReference type="Gene3D" id="1.10.10.410">
    <property type="match status" value="1"/>
</dbReference>
<name>A0A1M5L6P8_9GAMM</name>
<keyword evidence="2" id="KW-1185">Reference proteome</keyword>
<dbReference type="PANTHER" id="PTHR28055:SF1">
    <property type="entry name" value="ALTERED INHERITANCE OF MITOCHONDRIA PROTEIN 41, MITOCHONDRIAL"/>
    <property type="match status" value="1"/>
</dbReference>
<dbReference type="InterPro" id="IPR003789">
    <property type="entry name" value="Asn/Gln_tRNA_amidoTrase-B-like"/>
</dbReference>
<dbReference type="PANTHER" id="PTHR28055">
    <property type="entry name" value="ALTERED INHERITANCE OF MITOCHONDRIA PROTEIN 41, MITOCHONDRIAL"/>
    <property type="match status" value="1"/>
</dbReference>
<dbReference type="AlphaFoldDB" id="A0A1M5L6P8"/>
<dbReference type="Proteomes" id="UP000199758">
    <property type="component" value="Unassembled WGS sequence"/>
</dbReference>
<reference evidence="1 2" key="1">
    <citation type="submission" date="2016-11" db="EMBL/GenBank/DDBJ databases">
        <authorList>
            <person name="Jaros S."/>
            <person name="Januszkiewicz K."/>
            <person name="Wedrychowicz H."/>
        </authorList>
    </citation>
    <scope>NUCLEOTIDE SEQUENCE [LARGE SCALE GENOMIC DNA]</scope>
    <source>
        <strain evidence="1 2">CGMCC 1.7049</strain>
    </source>
</reference>
<gene>
    <name evidence="1" type="ORF">SAMN04488068_0736</name>
</gene>
<dbReference type="InterPro" id="IPR023168">
    <property type="entry name" value="GatB_Yqey_C_2"/>
</dbReference>
<dbReference type="EMBL" id="FQWZ01000002">
    <property type="protein sequence ID" value="SHG60708.1"/>
    <property type="molecule type" value="Genomic_DNA"/>
</dbReference>
<dbReference type="InterPro" id="IPR042184">
    <property type="entry name" value="YqeY/Aim41_N"/>
</dbReference>
<dbReference type="SUPFAM" id="SSF89095">
    <property type="entry name" value="GatB/YqeY motif"/>
    <property type="match status" value="1"/>
</dbReference>
<dbReference type="GO" id="GO:0016884">
    <property type="term" value="F:carbon-nitrogen ligase activity, with glutamine as amido-N-donor"/>
    <property type="evidence" value="ECO:0007669"/>
    <property type="project" value="InterPro"/>
</dbReference>
<sequence length="150" mass="16393">MTMSDLQKRVLDDVKAAMRAGDKDRLTVLRMLSAELKQREVVESTTITDAVVTAAVEKMVKQRRDSESQFRSGNRPDLADKEAAEIQMLLGYLPQQLTEAEISALLDQAVAETGATSGKDMGKVMAWIKPRVAGRTDMGKLSGLIKAKLG</sequence>
<dbReference type="Pfam" id="PF09424">
    <property type="entry name" value="YqeY"/>
    <property type="match status" value="1"/>
</dbReference>
<evidence type="ECO:0000313" key="1">
    <source>
        <dbReference type="EMBL" id="SHG60708.1"/>
    </source>
</evidence>
<evidence type="ECO:0000313" key="2">
    <source>
        <dbReference type="Proteomes" id="UP000199758"/>
    </source>
</evidence>